<dbReference type="SUPFAM" id="SSF48008">
    <property type="entry name" value="GntR ligand-binding domain-like"/>
    <property type="match status" value="1"/>
</dbReference>
<evidence type="ECO:0000313" key="5">
    <source>
        <dbReference type="EMBL" id="VYT97569.1"/>
    </source>
</evidence>
<proteinExistence type="predicted"/>
<gene>
    <name evidence="5" type="primary">ydfH</name>
    <name evidence="5" type="ORF">CBLFYP62_01208</name>
</gene>
<accession>A0A6N3AYN6</accession>
<dbReference type="SUPFAM" id="SSF46785">
    <property type="entry name" value="Winged helix' DNA-binding domain"/>
    <property type="match status" value="1"/>
</dbReference>
<name>A0A6N3AYN6_CLOBU</name>
<protein>
    <submittedName>
        <fullName evidence="5">Putative HTH-type transcriptional regulator YdfH</fullName>
    </submittedName>
</protein>
<dbReference type="AlphaFoldDB" id="A0A6N3AYN6"/>
<dbReference type="InterPro" id="IPR036388">
    <property type="entry name" value="WH-like_DNA-bd_sf"/>
</dbReference>
<dbReference type="InterPro" id="IPR011711">
    <property type="entry name" value="GntR_C"/>
</dbReference>
<dbReference type="CDD" id="cd07377">
    <property type="entry name" value="WHTH_GntR"/>
    <property type="match status" value="1"/>
</dbReference>
<dbReference type="Gene3D" id="1.10.10.10">
    <property type="entry name" value="Winged helix-like DNA-binding domain superfamily/Winged helix DNA-binding domain"/>
    <property type="match status" value="1"/>
</dbReference>
<dbReference type="InterPro" id="IPR036390">
    <property type="entry name" value="WH_DNA-bd_sf"/>
</dbReference>
<keyword evidence="3" id="KW-0804">Transcription</keyword>
<dbReference type="SMART" id="SM00345">
    <property type="entry name" value="HTH_GNTR"/>
    <property type="match status" value="1"/>
</dbReference>
<reference evidence="5" key="1">
    <citation type="submission" date="2019-11" db="EMBL/GenBank/DDBJ databases">
        <authorList>
            <person name="Feng L."/>
        </authorList>
    </citation>
    <scope>NUCLEOTIDE SEQUENCE</scope>
    <source>
        <strain evidence="5">CButyricumLFYP62</strain>
    </source>
</reference>
<dbReference type="EMBL" id="CACRTU010000010">
    <property type="protein sequence ID" value="VYT97569.1"/>
    <property type="molecule type" value="Genomic_DNA"/>
</dbReference>
<dbReference type="InterPro" id="IPR008920">
    <property type="entry name" value="TF_FadR/GntR_C"/>
</dbReference>
<dbReference type="Pfam" id="PF07729">
    <property type="entry name" value="FCD"/>
    <property type="match status" value="1"/>
</dbReference>
<keyword evidence="1" id="KW-0805">Transcription regulation</keyword>
<dbReference type="InterPro" id="IPR000524">
    <property type="entry name" value="Tscrpt_reg_HTH_GntR"/>
</dbReference>
<dbReference type="GO" id="GO:0003700">
    <property type="term" value="F:DNA-binding transcription factor activity"/>
    <property type="evidence" value="ECO:0007669"/>
    <property type="project" value="InterPro"/>
</dbReference>
<dbReference type="Pfam" id="PF00392">
    <property type="entry name" value="GntR"/>
    <property type="match status" value="1"/>
</dbReference>
<dbReference type="PROSITE" id="PS50949">
    <property type="entry name" value="HTH_GNTR"/>
    <property type="match status" value="1"/>
</dbReference>
<feature type="domain" description="HTH gntR-type" evidence="4">
    <location>
        <begin position="26"/>
        <end position="93"/>
    </location>
</feature>
<evidence type="ECO:0000256" key="3">
    <source>
        <dbReference type="ARBA" id="ARBA00023163"/>
    </source>
</evidence>
<organism evidence="5">
    <name type="scientific">Clostridium butyricum</name>
    <dbReference type="NCBI Taxonomy" id="1492"/>
    <lineage>
        <taxon>Bacteria</taxon>
        <taxon>Bacillati</taxon>
        <taxon>Bacillota</taxon>
        <taxon>Clostridia</taxon>
        <taxon>Eubacteriales</taxon>
        <taxon>Clostridiaceae</taxon>
        <taxon>Clostridium</taxon>
    </lineage>
</organism>
<evidence type="ECO:0000259" key="4">
    <source>
        <dbReference type="PROSITE" id="PS50949"/>
    </source>
</evidence>
<dbReference type="PANTHER" id="PTHR43537:SF5">
    <property type="entry name" value="UXU OPERON TRANSCRIPTIONAL REGULATOR"/>
    <property type="match status" value="1"/>
</dbReference>
<dbReference type="GO" id="GO:0003677">
    <property type="term" value="F:DNA binding"/>
    <property type="evidence" value="ECO:0007669"/>
    <property type="project" value="UniProtKB-KW"/>
</dbReference>
<evidence type="ECO:0000256" key="2">
    <source>
        <dbReference type="ARBA" id="ARBA00023125"/>
    </source>
</evidence>
<evidence type="ECO:0000256" key="1">
    <source>
        <dbReference type="ARBA" id="ARBA00023015"/>
    </source>
</evidence>
<keyword evidence="2" id="KW-0238">DNA-binding</keyword>
<sequence>MSFFILIDISVGFQWKGVMILKGFEGAYSKEIYKKLKHDILSSQIKDGDFLTLSELAEKYNVSKTPVRDALGALEIEGYLKSLPRKGYLVKPVTNRSIRESFQMRLIVEIAAAKIAIKTADDSELMGILELASNFPETTAKDSFFSFNKLNDTFHMAIIKATHNSLFVEIGLGIMENLSRILMADSHELEFINEKHEHIKIAESLVKRDFESTEKLISQHIFHLQERVCSRQREV</sequence>
<dbReference type="SMART" id="SM00895">
    <property type="entry name" value="FCD"/>
    <property type="match status" value="1"/>
</dbReference>
<dbReference type="PANTHER" id="PTHR43537">
    <property type="entry name" value="TRANSCRIPTIONAL REGULATOR, GNTR FAMILY"/>
    <property type="match status" value="1"/>
</dbReference>
<dbReference type="Gene3D" id="1.20.120.530">
    <property type="entry name" value="GntR ligand-binding domain-like"/>
    <property type="match status" value="1"/>
</dbReference>